<dbReference type="InterPro" id="IPR046848">
    <property type="entry name" value="E_motif"/>
</dbReference>
<organism evidence="6 7">
    <name type="scientific">Nyssa sinensis</name>
    <dbReference type="NCBI Taxonomy" id="561372"/>
    <lineage>
        <taxon>Eukaryota</taxon>
        <taxon>Viridiplantae</taxon>
        <taxon>Streptophyta</taxon>
        <taxon>Embryophyta</taxon>
        <taxon>Tracheophyta</taxon>
        <taxon>Spermatophyta</taxon>
        <taxon>Magnoliopsida</taxon>
        <taxon>eudicotyledons</taxon>
        <taxon>Gunneridae</taxon>
        <taxon>Pentapetalae</taxon>
        <taxon>asterids</taxon>
        <taxon>Cornales</taxon>
        <taxon>Nyssaceae</taxon>
        <taxon>Nyssa</taxon>
    </lineage>
</organism>
<dbReference type="Pfam" id="PF13041">
    <property type="entry name" value="PPR_2"/>
    <property type="match status" value="3"/>
</dbReference>
<dbReference type="InterPro" id="IPR011990">
    <property type="entry name" value="TPR-like_helical_dom_sf"/>
</dbReference>
<dbReference type="Gene3D" id="1.25.40.10">
    <property type="entry name" value="Tetratricopeptide repeat domain"/>
    <property type="match status" value="4"/>
</dbReference>
<evidence type="ECO:0000256" key="2">
    <source>
        <dbReference type="ARBA" id="ARBA00022737"/>
    </source>
</evidence>
<sequence>MATLNTALISHPRQHRLPTPTQNPISITVNNDRFFANHPILLLIDQCTGTKQLKQVHAQMLRIGLFFDPYSASKLITAFALSPSSSLGYARKVFDQIPQPNLYTWNILIRAYASSPDPDHSLLIFLQMLVQCPELPNKFTFPFVIKAAAELSASRLGRGLHGMAVKASLGSDVFILNSLIHFYAACGCLDMAYQVFVNIPRRDVVSWNSIITSFAQGNCPDEALELFRVMEAENMKPNDVTMVGILSACAKKLDLEIGKWVHSYIERNEINGSLTLNNAMLDMYTKCGSFEDAKRLFDKMPEKDIVSWTTMLAGYAKLGDYDAALRVFNAMPSQDTAAWNALISAYEQSGKPKEALAVFNELQLCQSAKPDEVTLVSTLSACAQLGAMDLGGWIHVYIKRQGIKLNCHLTTSLIDMYSKCGDLEKALEVFHSVDTRDVFVWSAMIAGLAMHGCGRDAIYLFTKMKETKVKPNAVTFTNLLCACSHTGLVEEGRDFFNQMEPVYGVLPGVKHYACMVDILGRAGRLEEAMKLIKNMPIAPGASVWGALLAACRLHGNVDLAEQACGCLLELEPWNHGAYVLLSNIYAKLGKWDKVSGIRKLMRDSGLKKEPGCSLVEVNGVVHEFLVGDNSHPLCEKIYMKLDEISARLKSVGYVPNKSHLLQLVEEEDVQEQALYLHSERLAIAFGLLTMGPSQPIRIVKNLRVCGDCHSVAKLISRLYDREIFLRDSCWNEVQQSLPIDKGILSKPTHHVAILLVETL</sequence>
<dbReference type="EMBL" id="CM018031">
    <property type="protein sequence ID" value="KAA8549383.1"/>
    <property type="molecule type" value="Genomic_DNA"/>
</dbReference>
<dbReference type="PROSITE" id="PS51375">
    <property type="entry name" value="PPR"/>
    <property type="match status" value="4"/>
</dbReference>
<dbReference type="AlphaFoldDB" id="A0A5J5C1W8"/>
<feature type="repeat" description="PPR" evidence="3">
    <location>
        <begin position="304"/>
        <end position="338"/>
    </location>
</feature>
<name>A0A5J5C1W8_9ASTE</name>
<evidence type="ECO:0000256" key="1">
    <source>
        <dbReference type="ARBA" id="ARBA00006643"/>
    </source>
</evidence>
<dbReference type="OrthoDB" id="185373at2759"/>
<dbReference type="InterPro" id="IPR046849">
    <property type="entry name" value="E2_motif"/>
</dbReference>
<dbReference type="FunFam" id="1.25.40.10:FF:000073">
    <property type="entry name" value="Pentatricopeptide repeat-containing protein chloroplastic"/>
    <property type="match status" value="1"/>
</dbReference>
<protein>
    <recommendedName>
        <fullName evidence="5">DYW domain-containing protein</fullName>
    </recommendedName>
</protein>
<evidence type="ECO:0000259" key="5">
    <source>
        <dbReference type="Pfam" id="PF14432"/>
    </source>
</evidence>
<comment type="similarity">
    <text evidence="1">Belongs to the PPR family. PCMP-H subfamily.</text>
</comment>
<dbReference type="Pfam" id="PF20430">
    <property type="entry name" value="Eplus_motif"/>
    <property type="match status" value="1"/>
</dbReference>
<dbReference type="PANTHER" id="PTHR47926">
    <property type="entry name" value="PENTATRICOPEPTIDE REPEAT-CONTAINING PROTEIN"/>
    <property type="match status" value="1"/>
</dbReference>
<feature type="repeat" description="PPR" evidence="3">
    <location>
        <begin position="203"/>
        <end position="237"/>
    </location>
</feature>
<dbReference type="FunFam" id="1.25.40.10:FF:000348">
    <property type="entry name" value="Pentatricopeptide repeat-containing protein chloroplastic"/>
    <property type="match status" value="1"/>
</dbReference>
<dbReference type="InterPro" id="IPR002885">
    <property type="entry name" value="PPR_rpt"/>
</dbReference>
<dbReference type="GO" id="GO:0008270">
    <property type="term" value="F:zinc ion binding"/>
    <property type="evidence" value="ECO:0007669"/>
    <property type="project" value="InterPro"/>
</dbReference>
<feature type="region of interest" description="Disordered" evidence="4">
    <location>
        <begin position="1"/>
        <end position="23"/>
    </location>
</feature>
<evidence type="ECO:0000256" key="4">
    <source>
        <dbReference type="SAM" id="MobiDB-lite"/>
    </source>
</evidence>
<keyword evidence="2" id="KW-0677">Repeat</keyword>
<evidence type="ECO:0000256" key="3">
    <source>
        <dbReference type="PROSITE-ProRule" id="PRU00708"/>
    </source>
</evidence>
<keyword evidence="7" id="KW-1185">Reference proteome</keyword>
<dbReference type="SUPFAM" id="SSF48452">
    <property type="entry name" value="TPR-like"/>
    <property type="match status" value="2"/>
</dbReference>
<feature type="domain" description="DYW" evidence="5">
    <location>
        <begin position="652"/>
        <end position="728"/>
    </location>
</feature>
<evidence type="ECO:0000313" key="7">
    <source>
        <dbReference type="Proteomes" id="UP000325577"/>
    </source>
</evidence>
<dbReference type="Pfam" id="PF01535">
    <property type="entry name" value="PPR"/>
    <property type="match status" value="5"/>
</dbReference>
<dbReference type="InterPro" id="IPR032867">
    <property type="entry name" value="DYW_dom"/>
</dbReference>
<dbReference type="Pfam" id="PF20431">
    <property type="entry name" value="E_motif"/>
    <property type="match status" value="1"/>
</dbReference>
<feature type="repeat" description="PPR" evidence="3">
    <location>
        <begin position="437"/>
        <end position="471"/>
    </location>
</feature>
<dbReference type="Proteomes" id="UP000325577">
    <property type="component" value="Linkage Group LG0"/>
</dbReference>
<evidence type="ECO:0000313" key="6">
    <source>
        <dbReference type="EMBL" id="KAA8549383.1"/>
    </source>
</evidence>
<feature type="repeat" description="PPR" evidence="3">
    <location>
        <begin position="273"/>
        <end position="303"/>
    </location>
</feature>
<dbReference type="PANTHER" id="PTHR47926:SF452">
    <property type="entry name" value="PENTATRICOPEPTIDE REPEAT-CONTAINING PROTEIN"/>
    <property type="match status" value="1"/>
</dbReference>
<dbReference type="FunFam" id="1.25.40.10:FF:002148">
    <property type="entry name" value="Pentatricopeptide repeat-containing protein At2g29760, chloroplastic"/>
    <property type="match status" value="1"/>
</dbReference>
<proteinExistence type="inferred from homology"/>
<reference evidence="6 7" key="1">
    <citation type="submission" date="2019-09" db="EMBL/GenBank/DDBJ databases">
        <title>A chromosome-level genome assembly of the Chinese tupelo Nyssa sinensis.</title>
        <authorList>
            <person name="Yang X."/>
            <person name="Kang M."/>
            <person name="Yang Y."/>
            <person name="Xiong H."/>
            <person name="Wang M."/>
            <person name="Zhang Z."/>
            <person name="Wang Z."/>
            <person name="Wu H."/>
            <person name="Ma T."/>
            <person name="Liu J."/>
            <person name="Xi Z."/>
        </authorList>
    </citation>
    <scope>NUCLEOTIDE SEQUENCE [LARGE SCALE GENOMIC DNA]</scope>
    <source>
        <strain evidence="6">J267</strain>
        <tissue evidence="6">Leaf</tissue>
    </source>
</reference>
<dbReference type="Pfam" id="PF14432">
    <property type="entry name" value="DYW_deaminase"/>
    <property type="match status" value="1"/>
</dbReference>
<gene>
    <name evidence="6" type="ORF">F0562_001067</name>
</gene>
<dbReference type="InterPro" id="IPR046960">
    <property type="entry name" value="PPR_At4g14850-like_plant"/>
</dbReference>
<dbReference type="FunFam" id="1.25.40.10:FF:000557">
    <property type="entry name" value="Pentatricopeptide repeat-containing protein, chloroplastic"/>
    <property type="match status" value="1"/>
</dbReference>
<dbReference type="GO" id="GO:0003729">
    <property type="term" value="F:mRNA binding"/>
    <property type="evidence" value="ECO:0007669"/>
    <property type="project" value="UniProtKB-ARBA"/>
</dbReference>
<accession>A0A5J5C1W8</accession>
<dbReference type="NCBIfam" id="TIGR00756">
    <property type="entry name" value="PPR"/>
    <property type="match status" value="8"/>
</dbReference>
<dbReference type="GO" id="GO:0009451">
    <property type="term" value="P:RNA modification"/>
    <property type="evidence" value="ECO:0007669"/>
    <property type="project" value="InterPro"/>
</dbReference>